<dbReference type="InterPro" id="IPR050365">
    <property type="entry name" value="TIM50"/>
</dbReference>
<sequence length="453" mass="51820">MRLRTRKASQQSNQIQTQRTARAKRKYSEVDDSLPSGGEKPPKNETGLLSSIKKFIKGSTPKEERENPSKRNRIERDIDNNLITSTPRAGEKPNKQISRVRRKSQVNGEAGSYEMTNQHVKQNGKLEDNPSSGSPPRTTLLGTIFSPVFNFFSPANKNGTSGSDSPGQAVEAEEIVKQLDMEQVDEITTSTTTSTNGAAYSNQAVQVRPSINNGLEEAEETVNRDIPPLTGEENSLWIFMNNFLKYSILYFCLNRQIKCISLSSLKLRKLKLEIKLSPQNLDETLVHCSLNELEDAALTFPVLFQDVIYQVYVRLRPFFREFLERMSQMYEIILFTASKKVYADKLLNILDPKKQLVRHRLFREHCVCVQGNYIKDLNILGRDLSKTIIIDNSPQAFAYQLSNGIPIESWFMDKNDNELLKLIPFLEKLVELNEDVRPHIRDRFRLHDLLPPD</sequence>
<protein>
    <recommendedName>
        <fullName evidence="5">CTD small phosphatase-like protein 2</fullName>
    </recommendedName>
</protein>
<organism evidence="8 9">
    <name type="scientific">Hipposideros armiger</name>
    <name type="common">Great Himalayan leaf-nosed bat</name>
    <dbReference type="NCBI Taxonomy" id="186990"/>
    <lineage>
        <taxon>Eukaryota</taxon>
        <taxon>Metazoa</taxon>
        <taxon>Chordata</taxon>
        <taxon>Craniata</taxon>
        <taxon>Vertebrata</taxon>
        <taxon>Euteleostomi</taxon>
        <taxon>Mammalia</taxon>
        <taxon>Eutheria</taxon>
        <taxon>Laurasiatheria</taxon>
        <taxon>Chiroptera</taxon>
        <taxon>Yinpterochiroptera</taxon>
        <taxon>Rhinolophoidea</taxon>
        <taxon>Hipposideridae</taxon>
        <taxon>Hipposideros</taxon>
    </lineage>
</organism>
<comment type="function">
    <text evidence="3">Probable phosphatase.</text>
</comment>
<dbReference type="InterPro" id="IPR036412">
    <property type="entry name" value="HAD-like_sf"/>
</dbReference>
<keyword evidence="8" id="KW-1185">Reference proteome</keyword>
<evidence type="ECO:0000313" key="8">
    <source>
        <dbReference type="Proteomes" id="UP000694851"/>
    </source>
</evidence>
<feature type="region of interest" description="Disordered" evidence="6">
    <location>
        <begin position="1"/>
        <end position="137"/>
    </location>
</feature>
<dbReference type="PANTHER" id="PTHR12210">
    <property type="entry name" value="DULLARD PROTEIN PHOSPHATASE"/>
    <property type="match status" value="1"/>
</dbReference>
<feature type="compositionally biased region" description="Polar residues" evidence="6">
    <location>
        <begin position="8"/>
        <end position="20"/>
    </location>
</feature>
<dbReference type="GO" id="GO:0005634">
    <property type="term" value="C:nucleus"/>
    <property type="evidence" value="ECO:0007669"/>
    <property type="project" value="UniProtKB-ARBA"/>
</dbReference>
<keyword evidence="1" id="KW-0378">Hydrolase</keyword>
<evidence type="ECO:0000256" key="4">
    <source>
        <dbReference type="ARBA" id="ARBA00038355"/>
    </source>
</evidence>
<dbReference type="Pfam" id="PF03031">
    <property type="entry name" value="NIF"/>
    <property type="match status" value="1"/>
</dbReference>
<evidence type="ECO:0000256" key="2">
    <source>
        <dbReference type="ARBA" id="ARBA00022912"/>
    </source>
</evidence>
<evidence type="ECO:0000256" key="5">
    <source>
        <dbReference type="ARBA" id="ARBA00068641"/>
    </source>
</evidence>
<dbReference type="Gene3D" id="3.40.50.1000">
    <property type="entry name" value="HAD superfamily/HAD-like"/>
    <property type="match status" value="1"/>
</dbReference>
<dbReference type="InterPro" id="IPR023214">
    <property type="entry name" value="HAD_sf"/>
</dbReference>
<dbReference type="FunFam" id="3.40.50.1000:FF:000015">
    <property type="entry name" value="CTD small phosphatase-like protein 2"/>
    <property type="match status" value="1"/>
</dbReference>
<name>A0A8B7RH91_HIPAR</name>
<evidence type="ECO:0000259" key="7">
    <source>
        <dbReference type="PROSITE" id="PS50969"/>
    </source>
</evidence>
<reference evidence="9" key="1">
    <citation type="submission" date="2025-08" db="UniProtKB">
        <authorList>
            <consortium name="RefSeq"/>
        </authorList>
    </citation>
    <scope>IDENTIFICATION</scope>
    <source>
        <tissue evidence="9">Muscle</tissue>
    </source>
</reference>
<evidence type="ECO:0000256" key="6">
    <source>
        <dbReference type="SAM" id="MobiDB-lite"/>
    </source>
</evidence>
<evidence type="ECO:0000313" key="9">
    <source>
        <dbReference type="RefSeq" id="XP_019500416.1"/>
    </source>
</evidence>
<dbReference type="KEGG" id="hai:109383992"/>
<feature type="compositionally biased region" description="Basic and acidic residues" evidence="6">
    <location>
        <begin position="60"/>
        <end position="79"/>
    </location>
</feature>
<dbReference type="CTD" id="51496"/>
<dbReference type="PROSITE" id="PS50969">
    <property type="entry name" value="FCP1"/>
    <property type="match status" value="1"/>
</dbReference>
<dbReference type="SMART" id="SM00577">
    <property type="entry name" value="CPDc"/>
    <property type="match status" value="1"/>
</dbReference>
<dbReference type="CDD" id="cd07521">
    <property type="entry name" value="HAD_FCP1-like"/>
    <property type="match status" value="1"/>
</dbReference>
<dbReference type="GO" id="GO:0004721">
    <property type="term" value="F:phosphoprotein phosphatase activity"/>
    <property type="evidence" value="ECO:0007669"/>
    <property type="project" value="UniProtKB-KW"/>
</dbReference>
<accession>A0A8B7RH91</accession>
<dbReference type="SUPFAM" id="SSF56784">
    <property type="entry name" value="HAD-like"/>
    <property type="match status" value="1"/>
</dbReference>
<proteinExistence type="inferred from homology"/>
<dbReference type="Proteomes" id="UP000694851">
    <property type="component" value="Unplaced"/>
</dbReference>
<keyword evidence="2" id="KW-0904">Protein phosphatase</keyword>
<comment type="similarity">
    <text evidence="4">Belongs to the CTDSPL2 family.</text>
</comment>
<gene>
    <name evidence="9" type="primary">CTDSPL2</name>
</gene>
<dbReference type="AlphaFoldDB" id="A0A8B7RH91"/>
<evidence type="ECO:0000256" key="1">
    <source>
        <dbReference type="ARBA" id="ARBA00022801"/>
    </source>
</evidence>
<dbReference type="InterPro" id="IPR004274">
    <property type="entry name" value="FCP1_dom"/>
</dbReference>
<dbReference type="NCBIfam" id="TIGR02251">
    <property type="entry name" value="HIF-SF_euk"/>
    <property type="match status" value="1"/>
</dbReference>
<dbReference type="RefSeq" id="XP_019500416.1">
    <property type="nucleotide sequence ID" value="XM_019644871.1"/>
</dbReference>
<evidence type="ECO:0000256" key="3">
    <source>
        <dbReference type="ARBA" id="ARBA00037324"/>
    </source>
</evidence>
<feature type="domain" description="FCP1 homology" evidence="7">
    <location>
        <begin position="270"/>
        <end position="429"/>
    </location>
</feature>
<dbReference type="InterPro" id="IPR011948">
    <property type="entry name" value="Dullard_phosphatase"/>
</dbReference>
<dbReference type="OrthoDB" id="277011at2759"/>
<dbReference type="GeneID" id="109383992"/>